<keyword evidence="4" id="KW-1185">Reference proteome</keyword>
<protein>
    <submittedName>
        <fullName evidence="3">PucR family transcriptional regulator</fullName>
    </submittedName>
</protein>
<dbReference type="PANTHER" id="PTHR33744:SF1">
    <property type="entry name" value="DNA-BINDING TRANSCRIPTIONAL ACTIVATOR ADER"/>
    <property type="match status" value="1"/>
</dbReference>
<dbReference type="Proteomes" id="UP001597286">
    <property type="component" value="Unassembled WGS sequence"/>
</dbReference>
<feature type="domain" description="Purine catabolism PurC-like" evidence="1">
    <location>
        <begin position="8"/>
        <end position="124"/>
    </location>
</feature>
<evidence type="ECO:0000259" key="1">
    <source>
        <dbReference type="Pfam" id="PF07905"/>
    </source>
</evidence>
<evidence type="ECO:0000313" key="3">
    <source>
        <dbReference type="EMBL" id="MFD1815032.1"/>
    </source>
</evidence>
<dbReference type="Pfam" id="PF07905">
    <property type="entry name" value="PucR"/>
    <property type="match status" value="1"/>
</dbReference>
<organism evidence="3 4">
    <name type="scientific">Rhodococcus gannanensis</name>
    <dbReference type="NCBI Taxonomy" id="1960308"/>
    <lineage>
        <taxon>Bacteria</taxon>
        <taxon>Bacillati</taxon>
        <taxon>Actinomycetota</taxon>
        <taxon>Actinomycetes</taxon>
        <taxon>Mycobacteriales</taxon>
        <taxon>Nocardiaceae</taxon>
        <taxon>Rhodococcus</taxon>
    </lineage>
</organism>
<sequence length="508" mass="53916">MALPVRWLLSQPELALKLLAGTTGLDADVTFVVTTELSDPARWLSGGELLLTTGISLPSSAVDRRAYLQKIAECGVAAVGFGVGLSHPSVPEDLVAAADEFGLPLIEVPLPTPFVAVAKKVTERLAELRYESMLRASRAQPRMTRSAIQGGVYATIRELSVACSATVLLMDPSMRVIEAYPEGVDDAVVAEVADLAASGSGSVASSVARSSSGATVAVQVITGGNVVHGYLAAISDSSLGHVEQILLGHANSLLALDFEKPHRLRAAQNRLNSEAIGLLLSTEIDLAPARTQVRQAADSDGRVRAMTVLCDSESAAERVAVIVDAIMAAEARQTFVRRDGTRVTALLRGRDEPDVAQRLLQDLGSRQAKSVRIGLSTAQSVDDVTDAVQQSVLTASAAAYGGRPVEFESVTGSALLTFPESRRVLDALARTMITPLVEHDRVHGTDLELSLRAYLEANGHWESAAATIGIHRHTLRSRIARIEDLLGCDLDVARVRAELLLAIIARQA</sequence>
<dbReference type="InterPro" id="IPR012914">
    <property type="entry name" value="PucR_dom"/>
</dbReference>
<accession>A0ABW4P929</accession>
<dbReference type="Gene3D" id="1.10.10.2840">
    <property type="entry name" value="PucR C-terminal helix-turn-helix domain"/>
    <property type="match status" value="1"/>
</dbReference>
<feature type="domain" description="PucR C-terminal helix-turn-helix" evidence="2">
    <location>
        <begin position="450"/>
        <end position="504"/>
    </location>
</feature>
<dbReference type="RefSeq" id="WP_378487482.1">
    <property type="nucleotide sequence ID" value="NZ_JBHUFB010000020.1"/>
</dbReference>
<dbReference type="PANTHER" id="PTHR33744">
    <property type="entry name" value="CARBOHYDRATE DIACID REGULATOR"/>
    <property type="match status" value="1"/>
</dbReference>
<evidence type="ECO:0000259" key="2">
    <source>
        <dbReference type="Pfam" id="PF13556"/>
    </source>
</evidence>
<dbReference type="Pfam" id="PF13556">
    <property type="entry name" value="HTH_30"/>
    <property type="match status" value="1"/>
</dbReference>
<dbReference type="InterPro" id="IPR042070">
    <property type="entry name" value="PucR_C-HTH_sf"/>
</dbReference>
<comment type="caution">
    <text evidence="3">The sequence shown here is derived from an EMBL/GenBank/DDBJ whole genome shotgun (WGS) entry which is preliminary data.</text>
</comment>
<dbReference type="InterPro" id="IPR025736">
    <property type="entry name" value="PucR_C-HTH_dom"/>
</dbReference>
<proteinExistence type="predicted"/>
<dbReference type="EMBL" id="JBHUFB010000020">
    <property type="protein sequence ID" value="MFD1815032.1"/>
    <property type="molecule type" value="Genomic_DNA"/>
</dbReference>
<name>A0ABW4P929_9NOCA</name>
<evidence type="ECO:0000313" key="4">
    <source>
        <dbReference type="Proteomes" id="UP001597286"/>
    </source>
</evidence>
<reference evidence="4" key="1">
    <citation type="journal article" date="2019" name="Int. J. Syst. Evol. Microbiol.">
        <title>The Global Catalogue of Microorganisms (GCM) 10K type strain sequencing project: providing services to taxonomists for standard genome sequencing and annotation.</title>
        <authorList>
            <consortium name="The Broad Institute Genomics Platform"/>
            <consortium name="The Broad Institute Genome Sequencing Center for Infectious Disease"/>
            <person name="Wu L."/>
            <person name="Ma J."/>
        </authorList>
    </citation>
    <scope>NUCLEOTIDE SEQUENCE [LARGE SCALE GENOMIC DNA]</scope>
    <source>
        <strain evidence="4">DT72</strain>
    </source>
</reference>
<gene>
    <name evidence="3" type="ORF">ACFSJG_22670</name>
</gene>
<dbReference type="InterPro" id="IPR051448">
    <property type="entry name" value="CdaR-like_regulators"/>
</dbReference>